<evidence type="ECO:0008006" key="3">
    <source>
        <dbReference type="Google" id="ProtNLM"/>
    </source>
</evidence>
<dbReference type="Gene3D" id="1.10.260.40">
    <property type="entry name" value="lambda repressor-like DNA-binding domains"/>
    <property type="match status" value="1"/>
</dbReference>
<dbReference type="RefSeq" id="WP_055206698.1">
    <property type="nucleotide sequence ID" value="NZ_CZBO01000001.1"/>
</dbReference>
<organism evidence="1 2">
    <name type="scientific">Clostridium baratii</name>
    <dbReference type="NCBI Taxonomy" id="1561"/>
    <lineage>
        <taxon>Bacteria</taxon>
        <taxon>Bacillati</taxon>
        <taxon>Bacillota</taxon>
        <taxon>Clostridia</taxon>
        <taxon>Eubacteriales</taxon>
        <taxon>Clostridiaceae</taxon>
        <taxon>Clostridium</taxon>
    </lineage>
</organism>
<accession>A0A174QNW7</accession>
<proteinExistence type="predicted"/>
<protein>
    <recommendedName>
        <fullName evidence="3">HTH cro/C1-type domain-containing protein</fullName>
    </recommendedName>
</protein>
<sequence>MDQNNMREKLNQIINKYGTTITFIAKKTQLSKTTISLFLKGERDLKTEEIQSRVITFIEQRI</sequence>
<evidence type="ECO:0000313" key="2">
    <source>
        <dbReference type="Proteomes" id="UP000095563"/>
    </source>
</evidence>
<gene>
    <name evidence="1" type="ORF">ERS852568_00653</name>
</gene>
<reference evidence="1 2" key="1">
    <citation type="submission" date="2015-09" db="EMBL/GenBank/DDBJ databases">
        <authorList>
            <consortium name="Pathogen Informatics"/>
        </authorList>
    </citation>
    <scope>NUCLEOTIDE SEQUENCE [LARGE SCALE GENOMIC DNA]</scope>
    <source>
        <strain evidence="1 2">2789STDY5834956</strain>
    </source>
</reference>
<name>A0A174QNW7_9CLOT</name>
<dbReference type="Proteomes" id="UP000095563">
    <property type="component" value="Unassembled WGS sequence"/>
</dbReference>
<dbReference type="GO" id="GO:0003677">
    <property type="term" value="F:DNA binding"/>
    <property type="evidence" value="ECO:0007669"/>
    <property type="project" value="InterPro"/>
</dbReference>
<dbReference type="EMBL" id="CZBO01000001">
    <property type="protein sequence ID" value="CUP74963.1"/>
    <property type="molecule type" value="Genomic_DNA"/>
</dbReference>
<dbReference type="InterPro" id="IPR010982">
    <property type="entry name" value="Lambda_DNA-bd_dom_sf"/>
</dbReference>
<dbReference type="AlphaFoldDB" id="A0A174QNW7"/>
<evidence type="ECO:0000313" key="1">
    <source>
        <dbReference type="EMBL" id="CUP74963.1"/>
    </source>
</evidence>